<evidence type="ECO:0000313" key="11">
    <source>
        <dbReference type="EMBL" id="KRL03645.1"/>
    </source>
</evidence>
<evidence type="ECO:0000259" key="10">
    <source>
        <dbReference type="PROSITE" id="PS50929"/>
    </source>
</evidence>
<comment type="caution">
    <text evidence="11">The sequence shown here is derived from an EMBL/GenBank/DDBJ whole genome shotgun (WGS) entry which is preliminary data.</text>
</comment>
<gene>
    <name evidence="11" type="ORF">FC20_GL000538</name>
</gene>
<dbReference type="STRING" id="1293597.FC20_GL000538"/>
<dbReference type="InterPro" id="IPR027417">
    <property type="entry name" value="P-loop_NTPase"/>
</dbReference>
<dbReference type="Pfam" id="PF00664">
    <property type="entry name" value="ABC_membrane"/>
    <property type="match status" value="1"/>
</dbReference>
<dbReference type="GO" id="GO:0016887">
    <property type="term" value="F:ATP hydrolysis activity"/>
    <property type="evidence" value="ECO:0007669"/>
    <property type="project" value="InterPro"/>
</dbReference>
<evidence type="ECO:0000313" key="12">
    <source>
        <dbReference type="Proteomes" id="UP000051074"/>
    </source>
</evidence>
<feature type="transmembrane region" description="Helical" evidence="8">
    <location>
        <begin position="29"/>
        <end position="50"/>
    </location>
</feature>
<dbReference type="SUPFAM" id="SSF52540">
    <property type="entry name" value="P-loop containing nucleoside triphosphate hydrolases"/>
    <property type="match status" value="1"/>
</dbReference>
<proteinExistence type="predicted"/>
<evidence type="ECO:0000256" key="7">
    <source>
        <dbReference type="ARBA" id="ARBA00023136"/>
    </source>
</evidence>
<protein>
    <submittedName>
        <fullName evidence="11">ABC transporter, ATP-binding protein</fullName>
    </submittedName>
</protein>
<dbReference type="Gene3D" id="1.20.1560.10">
    <property type="entry name" value="ABC transporter type 1, transmembrane domain"/>
    <property type="match status" value="1"/>
</dbReference>
<dbReference type="PANTHER" id="PTHR43394:SF1">
    <property type="entry name" value="ATP-BINDING CASSETTE SUB-FAMILY B MEMBER 10, MITOCHONDRIAL"/>
    <property type="match status" value="1"/>
</dbReference>
<keyword evidence="5 11" id="KW-0067">ATP-binding</keyword>
<evidence type="ECO:0000256" key="6">
    <source>
        <dbReference type="ARBA" id="ARBA00022989"/>
    </source>
</evidence>
<reference evidence="11 12" key="1">
    <citation type="journal article" date="2015" name="Genome Announc.">
        <title>Expanding the biotechnology potential of lactobacilli through comparative genomics of 213 strains and associated genera.</title>
        <authorList>
            <person name="Sun Z."/>
            <person name="Harris H.M."/>
            <person name="McCann A."/>
            <person name="Guo C."/>
            <person name="Argimon S."/>
            <person name="Zhang W."/>
            <person name="Yang X."/>
            <person name="Jeffery I.B."/>
            <person name="Cooney J.C."/>
            <person name="Kagawa T.F."/>
            <person name="Liu W."/>
            <person name="Song Y."/>
            <person name="Salvetti E."/>
            <person name="Wrobel A."/>
            <person name="Rasinkangas P."/>
            <person name="Parkhill J."/>
            <person name="Rea M.C."/>
            <person name="O'Sullivan O."/>
            <person name="Ritari J."/>
            <person name="Douillard F.P."/>
            <person name="Paul Ross R."/>
            <person name="Yang R."/>
            <person name="Briner A.E."/>
            <person name="Felis G.E."/>
            <person name="de Vos W.M."/>
            <person name="Barrangou R."/>
            <person name="Klaenhammer T.R."/>
            <person name="Caufield P.W."/>
            <person name="Cui Y."/>
            <person name="Zhang H."/>
            <person name="O'Toole P.W."/>
        </authorList>
    </citation>
    <scope>NUCLEOTIDE SEQUENCE [LARGE SCALE GENOMIC DNA]</scope>
    <source>
        <strain evidence="11 12">DSM 19284</strain>
    </source>
</reference>
<accession>A0A0R1M627</accession>
<dbReference type="PROSITE" id="PS50893">
    <property type="entry name" value="ABC_TRANSPORTER_2"/>
    <property type="match status" value="1"/>
</dbReference>
<dbReference type="CDD" id="cd03254">
    <property type="entry name" value="ABCC_Glucan_exporter_like"/>
    <property type="match status" value="1"/>
</dbReference>
<dbReference type="InterPro" id="IPR036640">
    <property type="entry name" value="ABC1_TM_sf"/>
</dbReference>
<keyword evidence="3 8" id="KW-0812">Transmembrane</keyword>
<sequence>MANKKKQQSNAQSWQAIGKVLKFISRYRLLLFFSILLAGVSVLLQLYVPIVFGNAIDQIVGPGRVDFGKITGYLGQIAVLIALSAAASWVMGLINNKLIYQTIQDIRQRAIRQIQVLPLSYLDSHSSGDIVSRIIADTDQLSDGLLLGFSQLFTGGVTIFATLVFMFSKSVLITLLVILLTPLSFVVAHFIAGHSYQMFRLQSQTRGVQTALIEEMVGGVKVVKAFGYEGRASKRFAKINEQLQEYSQKATFFSSLTNPATRFINSLIYALVALAGALAIISGRLTVGGLSALLNYANQYMKPFNDISSVVTELQNAAACASRVFELIEQEPEIDAVSLTGKEEKPGLTLGAGTVRLDHVDFSYTPDKPLIRDFYLTAKKGMRIALVGPTGCGKTTTINLLMRFYDAQDGDILIDDQSIYSVNRSSLREKFGMVLQDTWLEEGTVRDNIAFGKEDATDEEIIEAAKEAHSWDFIKRLSQGLDTELLADSLSAGQKQLLCITRVMLVKPPMLILDEATSSIDTRTEMLIQKAFDKLMEGRTSFVVAHRLSTIVNSDLILVMKDGQIIERGQHEDLLAKKGFYYKLYNSQFAKLA</sequence>
<dbReference type="InterPro" id="IPR003439">
    <property type="entry name" value="ABC_transporter-like_ATP-bd"/>
</dbReference>
<feature type="transmembrane region" description="Helical" evidence="8">
    <location>
        <begin position="267"/>
        <end position="294"/>
    </location>
</feature>
<feature type="domain" description="ABC transmembrane type-1" evidence="10">
    <location>
        <begin position="32"/>
        <end position="316"/>
    </location>
</feature>
<evidence type="ECO:0000256" key="1">
    <source>
        <dbReference type="ARBA" id="ARBA00004651"/>
    </source>
</evidence>
<dbReference type="AlphaFoldDB" id="A0A0R1M627"/>
<feature type="transmembrane region" description="Helical" evidence="8">
    <location>
        <begin position="171"/>
        <end position="192"/>
    </location>
</feature>
<dbReference type="PANTHER" id="PTHR43394">
    <property type="entry name" value="ATP-DEPENDENT PERMEASE MDL1, MITOCHONDRIAL"/>
    <property type="match status" value="1"/>
</dbReference>
<dbReference type="InterPro" id="IPR003593">
    <property type="entry name" value="AAA+_ATPase"/>
</dbReference>
<organism evidence="11 12">
    <name type="scientific">Lactobacillus equicursoris DSM 19284 = JCM 14600 = CIP 110162</name>
    <dbReference type="NCBI Taxonomy" id="1293597"/>
    <lineage>
        <taxon>Bacteria</taxon>
        <taxon>Bacillati</taxon>
        <taxon>Bacillota</taxon>
        <taxon>Bacilli</taxon>
        <taxon>Lactobacillales</taxon>
        <taxon>Lactobacillaceae</taxon>
        <taxon>Lactobacillus</taxon>
    </lineage>
</organism>
<keyword evidence="4" id="KW-0547">Nucleotide-binding</keyword>
<name>A0A0R1M627_9LACO</name>
<evidence type="ECO:0000259" key="9">
    <source>
        <dbReference type="PROSITE" id="PS50893"/>
    </source>
</evidence>
<dbReference type="EMBL" id="AZDU01000002">
    <property type="protein sequence ID" value="KRL03645.1"/>
    <property type="molecule type" value="Genomic_DNA"/>
</dbReference>
<feature type="domain" description="ABC transporter" evidence="9">
    <location>
        <begin position="355"/>
        <end position="587"/>
    </location>
</feature>
<evidence type="ECO:0000256" key="2">
    <source>
        <dbReference type="ARBA" id="ARBA00022448"/>
    </source>
</evidence>
<dbReference type="InterPro" id="IPR011527">
    <property type="entry name" value="ABC1_TM_dom"/>
</dbReference>
<dbReference type="PROSITE" id="PS50929">
    <property type="entry name" value="ABC_TM1F"/>
    <property type="match status" value="1"/>
</dbReference>
<dbReference type="SUPFAM" id="SSF90123">
    <property type="entry name" value="ABC transporter transmembrane region"/>
    <property type="match status" value="1"/>
</dbReference>
<keyword evidence="6 8" id="KW-1133">Transmembrane helix</keyword>
<evidence type="ECO:0000256" key="3">
    <source>
        <dbReference type="ARBA" id="ARBA00022692"/>
    </source>
</evidence>
<dbReference type="GO" id="GO:0015421">
    <property type="term" value="F:ABC-type oligopeptide transporter activity"/>
    <property type="evidence" value="ECO:0007669"/>
    <property type="project" value="TreeGrafter"/>
</dbReference>
<dbReference type="CDD" id="cd18547">
    <property type="entry name" value="ABC_6TM_Tm288_like"/>
    <property type="match status" value="1"/>
</dbReference>
<dbReference type="GO" id="GO:0005524">
    <property type="term" value="F:ATP binding"/>
    <property type="evidence" value="ECO:0007669"/>
    <property type="project" value="UniProtKB-KW"/>
</dbReference>
<evidence type="ECO:0000256" key="8">
    <source>
        <dbReference type="SAM" id="Phobius"/>
    </source>
</evidence>
<dbReference type="PATRIC" id="fig|1293597.4.peg.610"/>
<keyword evidence="2" id="KW-0813">Transport</keyword>
<dbReference type="FunFam" id="3.40.50.300:FF:000287">
    <property type="entry name" value="Multidrug ABC transporter ATP-binding protein"/>
    <property type="match status" value="1"/>
</dbReference>
<dbReference type="Proteomes" id="UP000051074">
    <property type="component" value="Unassembled WGS sequence"/>
</dbReference>
<comment type="subcellular location">
    <subcellularLocation>
        <location evidence="1">Cell membrane</location>
        <topology evidence="1">Multi-pass membrane protein</topology>
    </subcellularLocation>
</comment>
<evidence type="ECO:0000256" key="4">
    <source>
        <dbReference type="ARBA" id="ARBA00022741"/>
    </source>
</evidence>
<feature type="transmembrane region" description="Helical" evidence="8">
    <location>
        <begin position="70"/>
        <end position="94"/>
    </location>
</feature>
<dbReference type="Pfam" id="PF00005">
    <property type="entry name" value="ABC_tran"/>
    <property type="match status" value="1"/>
</dbReference>
<dbReference type="InterPro" id="IPR039421">
    <property type="entry name" value="Type_1_exporter"/>
</dbReference>
<dbReference type="GO" id="GO:0005886">
    <property type="term" value="C:plasma membrane"/>
    <property type="evidence" value="ECO:0007669"/>
    <property type="project" value="UniProtKB-SubCell"/>
</dbReference>
<feature type="transmembrane region" description="Helical" evidence="8">
    <location>
        <begin position="145"/>
        <end position="165"/>
    </location>
</feature>
<keyword evidence="7 8" id="KW-0472">Membrane</keyword>
<dbReference type="eggNOG" id="COG1132">
    <property type="taxonomic scope" value="Bacteria"/>
</dbReference>
<dbReference type="RefSeq" id="WP_056945275.1">
    <property type="nucleotide sequence ID" value="NZ_AZDU01000002.1"/>
</dbReference>
<evidence type="ECO:0000256" key="5">
    <source>
        <dbReference type="ARBA" id="ARBA00022840"/>
    </source>
</evidence>
<keyword evidence="12" id="KW-1185">Reference proteome</keyword>
<dbReference type="SMART" id="SM00382">
    <property type="entry name" value="AAA"/>
    <property type="match status" value="1"/>
</dbReference>
<dbReference type="Gene3D" id="3.40.50.300">
    <property type="entry name" value="P-loop containing nucleotide triphosphate hydrolases"/>
    <property type="match status" value="1"/>
</dbReference>